<dbReference type="PANTHER" id="PTHR31462">
    <property type="entry name" value="ENDOSOMAL/LYSOSOMAL POTASSIUM CHANNEL TMEM175"/>
    <property type="match status" value="1"/>
</dbReference>
<evidence type="ECO:0000256" key="11">
    <source>
        <dbReference type="ARBA" id="ARBA00023303"/>
    </source>
</evidence>
<keyword evidence="20" id="KW-1185">Reference proteome</keyword>
<feature type="transmembrane region" description="Helical" evidence="18">
    <location>
        <begin position="471"/>
        <end position="492"/>
    </location>
</feature>
<reference evidence="19 20" key="1">
    <citation type="submission" date="2018-11" db="EMBL/GenBank/DDBJ databases">
        <title>Haplotype-resolved cattle genomes.</title>
        <authorList>
            <person name="Low W.Y."/>
            <person name="Tearle R."/>
            <person name="Bickhart D.M."/>
            <person name="Rosen B.D."/>
            <person name="Koren S."/>
            <person name="Rhie A."/>
            <person name="Hiendleder S."/>
            <person name="Phillippy A.M."/>
            <person name="Smith T.P.L."/>
            <person name="Williams J.L."/>
        </authorList>
    </citation>
    <scope>NUCLEOTIDE SEQUENCE [LARGE SCALE GENOMIC DNA]</scope>
</reference>
<feature type="transmembrane region" description="Helical" evidence="18">
    <location>
        <begin position="403"/>
        <end position="421"/>
    </location>
</feature>
<feature type="transmembrane region" description="Helical" evidence="18">
    <location>
        <begin position="332"/>
        <end position="353"/>
    </location>
</feature>
<keyword evidence="11" id="KW-0407">Ion channel</keyword>
<evidence type="ECO:0000313" key="19">
    <source>
        <dbReference type="Ensembl" id="ENSBIXP00000019302.1"/>
    </source>
</evidence>
<evidence type="ECO:0000256" key="7">
    <source>
        <dbReference type="ARBA" id="ARBA00022958"/>
    </source>
</evidence>
<feature type="transmembrane region" description="Helical" evidence="18">
    <location>
        <begin position="442"/>
        <end position="465"/>
    </location>
</feature>
<reference evidence="19" key="2">
    <citation type="submission" date="2025-08" db="UniProtKB">
        <authorList>
            <consortium name="Ensembl"/>
        </authorList>
    </citation>
    <scope>IDENTIFICATION</scope>
</reference>
<keyword evidence="5 18" id="KW-0812">Transmembrane</keyword>
<evidence type="ECO:0000256" key="8">
    <source>
        <dbReference type="ARBA" id="ARBA00022989"/>
    </source>
</evidence>
<keyword evidence="6" id="KW-0631">Potassium channel</keyword>
<comment type="catalytic activity">
    <reaction evidence="14">
        <text>K(+)(in) = K(+)(out)</text>
        <dbReference type="Rhea" id="RHEA:29463"/>
        <dbReference type="ChEBI" id="CHEBI:29103"/>
    </reaction>
</comment>
<evidence type="ECO:0000256" key="13">
    <source>
        <dbReference type="ARBA" id="ARBA00030477"/>
    </source>
</evidence>
<evidence type="ECO:0000256" key="18">
    <source>
        <dbReference type="SAM" id="Phobius"/>
    </source>
</evidence>
<evidence type="ECO:0000256" key="16">
    <source>
        <dbReference type="ARBA" id="ARBA00044317"/>
    </source>
</evidence>
<evidence type="ECO:0000256" key="1">
    <source>
        <dbReference type="ARBA" id="ARBA00004141"/>
    </source>
</evidence>
<feature type="region of interest" description="Disordered" evidence="17">
    <location>
        <begin position="212"/>
        <end position="241"/>
    </location>
</feature>
<protein>
    <recommendedName>
        <fullName evidence="15">Endosomal/lysosomal proton channel TMEM175</fullName>
    </recommendedName>
    <alternativeName>
        <fullName evidence="16">Potassium channel TMEM175</fullName>
    </alternativeName>
    <alternativeName>
        <fullName evidence="13">Transmembrane protein 175</fullName>
    </alternativeName>
</protein>
<keyword evidence="4" id="KW-0633">Potassium transport</keyword>
<name>A0A4W2D525_BOBOX</name>
<evidence type="ECO:0000256" key="15">
    <source>
        <dbReference type="ARBA" id="ARBA00034544"/>
    </source>
</evidence>
<evidence type="ECO:0000256" key="10">
    <source>
        <dbReference type="ARBA" id="ARBA00023136"/>
    </source>
</evidence>
<evidence type="ECO:0000256" key="6">
    <source>
        <dbReference type="ARBA" id="ARBA00022826"/>
    </source>
</evidence>
<evidence type="ECO:0000256" key="3">
    <source>
        <dbReference type="ARBA" id="ARBA00022448"/>
    </source>
</evidence>
<sequence length="526" mass="56474">MMTITFLPFTVSHRGFRPHFHPGPSRPPLTPEHALLKLSDSWAVGLDHVVAEVSGSRPVPVTGRGLGWGWGDACPAPGAPGLLAELGSSLQVTHHLLTQQLLDSEGGPCSERSASQRVGVWGAFMSLKTFSFKGFKLQPKGSCSRDAPFPDGSAVAQAWPSGLAGALIWVFLAAVFLDGDLPRGASGHLPVLHVCDRHWGRAGADRALRLPLPAPPKPPDRALCPPRPLPAARPGHHRAGPRALPGRRRLLPLLLPRGPREPPAHSVEVFTFDLHEPLSKERVEAFSDGVYAIVATLLILDICEDNVPDAKDVKEKFQGSLVAALGESGPHFLAYFGSFATVGLLWFAHHSLFLHIRRATQPMGLLNTLSLAFVGGLPLAYQQTSAFTKQPRDELESVRISCAIIFLASIFQFAIWTTALLQEGETLQPSARFGGREHAFMFAKLALYPCASLLAFACTCVLSSFSTAIFHAMQIAVPFAFLLLRLLVRLALAGLRALRGLVGPVLARPAPGAADEAQSPLLPAPC</sequence>
<keyword evidence="9" id="KW-0406">Ion transport</keyword>
<dbReference type="Proteomes" id="UP000314981">
    <property type="component" value="Chromosome 6"/>
</dbReference>
<organism evidence="19 20">
    <name type="scientific">Bos indicus x Bos taurus</name>
    <name type="common">Hybrid cattle</name>
    <dbReference type="NCBI Taxonomy" id="30522"/>
    <lineage>
        <taxon>Eukaryota</taxon>
        <taxon>Metazoa</taxon>
        <taxon>Chordata</taxon>
        <taxon>Craniata</taxon>
        <taxon>Vertebrata</taxon>
        <taxon>Euteleostomi</taxon>
        <taxon>Mammalia</taxon>
        <taxon>Eutheria</taxon>
        <taxon>Laurasiatheria</taxon>
        <taxon>Artiodactyla</taxon>
        <taxon>Ruminantia</taxon>
        <taxon>Pecora</taxon>
        <taxon>Bovidae</taxon>
        <taxon>Bovinae</taxon>
        <taxon>Bos</taxon>
    </lineage>
</organism>
<evidence type="ECO:0000256" key="12">
    <source>
        <dbReference type="ARBA" id="ARBA00024169"/>
    </source>
</evidence>
<keyword evidence="3" id="KW-0813">Transport</keyword>
<dbReference type="GO" id="GO:0005267">
    <property type="term" value="F:potassium channel activity"/>
    <property type="evidence" value="ECO:0007669"/>
    <property type="project" value="UniProtKB-KW"/>
</dbReference>
<dbReference type="Ensembl" id="ENSBIXT00000032834.1">
    <property type="protein sequence ID" value="ENSBIXP00000019302.1"/>
    <property type="gene ID" value="ENSBIXG00000022969.1"/>
</dbReference>
<keyword evidence="10 18" id="KW-0472">Membrane</keyword>
<keyword evidence="8 18" id="KW-1133">Transmembrane helix</keyword>
<evidence type="ECO:0000256" key="17">
    <source>
        <dbReference type="SAM" id="MobiDB-lite"/>
    </source>
</evidence>
<dbReference type="PANTHER" id="PTHR31462:SF5">
    <property type="entry name" value="ENDOSOMAL_LYSOSOMAL PROTON CHANNEL TMEM175"/>
    <property type="match status" value="1"/>
</dbReference>
<evidence type="ECO:0000256" key="2">
    <source>
        <dbReference type="ARBA" id="ARBA00006920"/>
    </source>
</evidence>
<dbReference type="GO" id="GO:0015252">
    <property type="term" value="F:proton channel activity"/>
    <property type="evidence" value="ECO:0007669"/>
    <property type="project" value="InterPro"/>
</dbReference>
<comment type="catalytic activity">
    <reaction evidence="12">
        <text>H(+)(in) = H(+)(out)</text>
        <dbReference type="Rhea" id="RHEA:34979"/>
        <dbReference type="ChEBI" id="CHEBI:15378"/>
    </reaction>
</comment>
<dbReference type="InterPro" id="IPR010617">
    <property type="entry name" value="TMEM175-like"/>
</dbReference>
<comment type="similarity">
    <text evidence="2">Belongs to the TMEM175 family.</text>
</comment>
<keyword evidence="7" id="KW-0630">Potassium</keyword>
<dbReference type="AlphaFoldDB" id="A0A4W2D525"/>
<evidence type="ECO:0000256" key="5">
    <source>
        <dbReference type="ARBA" id="ARBA00022692"/>
    </source>
</evidence>
<comment type="subcellular location">
    <subcellularLocation>
        <location evidence="1">Membrane</location>
        <topology evidence="1">Multi-pass membrane protein</topology>
    </subcellularLocation>
</comment>
<proteinExistence type="inferred from homology"/>
<gene>
    <name evidence="19" type="primary">TMEM175</name>
</gene>
<dbReference type="GO" id="GO:0016020">
    <property type="term" value="C:membrane"/>
    <property type="evidence" value="ECO:0007669"/>
    <property type="project" value="UniProtKB-SubCell"/>
</dbReference>
<dbReference type="Pfam" id="PF06736">
    <property type="entry name" value="TMEM175"/>
    <property type="match status" value="1"/>
</dbReference>
<reference evidence="19" key="3">
    <citation type="submission" date="2025-09" db="UniProtKB">
        <authorList>
            <consortium name="Ensembl"/>
        </authorList>
    </citation>
    <scope>IDENTIFICATION</scope>
</reference>
<evidence type="ECO:0000313" key="20">
    <source>
        <dbReference type="Proteomes" id="UP000314981"/>
    </source>
</evidence>
<evidence type="ECO:0000256" key="9">
    <source>
        <dbReference type="ARBA" id="ARBA00023065"/>
    </source>
</evidence>
<evidence type="ECO:0000256" key="14">
    <source>
        <dbReference type="ARBA" id="ARBA00034430"/>
    </source>
</evidence>
<evidence type="ECO:0000256" key="4">
    <source>
        <dbReference type="ARBA" id="ARBA00022538"/>
    </source>
</evidence>
<accession>A0A4W2D525</accession>